<sequence>MPKASHNIALATIAVALSVLFLMPASAAGQGFGEPFQGEGAPGSQTEEESTPFVHGLTIGVGMSTYQGDLSRNPDNNVLKYFSSATPSVLVRADRRFGQFQQFGLNAELQYHRISGKTTSGGSQPLEVSNNLVGLDFTADYDLPYIRQGLFRVFLGGGPLFVISPSYSSNFPEPEEDERFDPLGSRVVGSVVAGVSMFDTFRIGVRVSTSDFLDGHVGIDGAKGVDYMGFFGVTHRFDFR</sequence>
<evidence type="ECO:0000313" key="3">
    <source>
        <dbReference type="Proteomes" id="UP000221024"/>
    </source>
</evidence>
<dbReference type="AlphaFoldDB" id="A0A2H3NM59"/>
<feature type="signal peptide" evidence="1">
    <location>
        <begin position="1"/>
        <end position="27"/>
    </location>
</feature>
<accession>A0A2H3NM59</accession>
<name>A0A2H3NM59_9BACT</name>
<evidence type="ECO:0008006" key="4">
    <source>
        <dbReference type="Google" id="ProtNLM"/>
    </source>
</evidence>
<dbReference type="OrthoDB" id="1493869at2"/>
<proteinExistence type="predicted"/>
<reference evidence="2 3" key="1">
    <citation type="submission" date="2017-10" db="EMBL/GenBank/DDBJ databases">
        <title>Draft genome of Longimonas halophila.</title>
        <authorList>
            <person name="Goh K.M."/>
            <person name="Shamsir M.S."/>
            <person name="Lim S.W."/>
        </authorList>
    </citation>
    <scope>NUCLEOTIDE SEQUENCE [LARGE SCALE GENOMIC DNA]</scope>
    <source>
        <strain evidence="2 3">KCTC 42399</strain>
    </source>
</reference>
<organism evidence="2 3">
    <name type="scientific">Longimonas halophila</name>
    <dbReference type="NCBI Taxonomy" id="1469170"/>
    <lineage>
        <taxon>Bacteria</taxon>
        <taxon>Pseudomonadati</taxon>
        <taxon>Rhodothermota</taxon>
        <taxon>Rhodothermia</taxon>
        <taxon>Rhodothermales</taxon>
        <taxon>Salisaetaceae</taxon>
        <taxon>Longimonas</taxon>
    </lineage>
</organism>
<evidence type="ECO:0000256" key="1">
    <source>
        <dbReference type="SAM" id="SignalP"/>
    </source>
</evidence>
<comment type="caution">
    <text evidence="2">The sequence shown here is derived from an EMBL/GenBank/DDBJ whole genome shotgun (WGS) entry which is preliminary data.</text>
</comment>
<feature type="chain" id="PRO_5013722885" description="Outer membrane protein beta-barrel domain-containing protein" evidence="1">
    <location>
        <begin position="28"/>
        <end position="240"/>
    </location>
</feature>
<evidence type="ECO:0000313" key="2">
    <source>
        <dbReference type="EMBL" id="PEN07055.1"/>
    </source>
</evidence>
<dbReference type="RefSeq" id="WP_098062084.1">
    <property type="nucleotide sequence ID" value="NZ_PDEP01000006.1"/>
</dbReference>
<keyword evidence="3" id="KW-1185">Reference proteome</keyword>
<gene>
    <name evidence="2" type="ORF">CRI93_07915</name>
</gene>
<keyword evidence="1" id="KW-0732">Signal</keyword>
<dbReference type="Proteomes" id="UP000221024">
    <property type="component" value="Unassembled WGS sequence"/>
</dbReference>
<dbReference type="EMBL" id="PDEP01000006">
    <property type="protein sequence ID" value="PEN07055.1"/>
    <property type="molecule type" value="Genomic_DNA"/>
</dbReference>
<protein>
    <recommendedName>
        <fullName evidence="4">Outer membrane protein beta-barrel domain-containing protein</fullName>
    </recommendedName>
</protein>